<comment type="caution">
    <text evidence="3">The sequence shown here is derived from an EMBL/GenBank/DDBJ whole genome shotgun (WGS) entry which is preliminary data.</text>
</comment>
<protein>
    <submittedName>
        <fullName evidence="3">Uncharacterized protein</fullName>
    </submittedName>
</protein>
<dbReference type="EMBL" id="WOWK01000032">
    <property type="protein sequence ID" value="KAF0326133.1"/>
    <property type="molecule type" value="Genomic_DNA"/>
</dbReference>
<feature type="region of interest" description="Disordered" evidence="1">
    <location>
        <begin position="48"/>
        <end position="87"/>
    </location>
</feature>
<sequence length="230" mass="23640">MKAALLTLTSLLAWVWAMPQAEGGQPEQPQPQPQVPTTNVVVVTVTGQQPPPAETQPIPNVPAPVDPAPLPSTPVNPTAPVPTPPNPAVPPSGGKNCVCGATYCGKVLVGFQGYKTEELGQSYCATPNTNCASSAPSPESLEDTLFVCICDPGQDKGSVIELLCPCQGRCKNDKPDFIGRCETPCNLGCAAPAPGTTGVPVPEPVPMPVPVSQGVPADAAPPANKKARRL</sequence>
<keyword evidence="2" id="KW-0732">Signal</keyword>
<proteinExistence type="predicted"/>
<feature type="signal peptide" evidence="2">
    <location>
        <begin position="1"/>
        <end position="23"/>
    </location>
</feature>
<feature type="region of interest" description="Disordered" evidence="1">
    <location>
        <begin position="210"/>
        <end position="230"/>
    </location>
</feature>
<name>A0A8H3WKJ2_9PEZI</name>
<dbReference type="Proteomes" id="UP000434172">
    <property type="component" value="Unassembled WGS sequence"/>
</dbReference>
<dbReference type="OrthoDB" id="4867494at2759"/>
<feature type="compositionally biased region" description="Pro residues" evidence="1">
    <location>
        <begin position="49"/>
        <end position="87"/>
    </location>
</feature>
<evidence type="ECO:0000313" key="3">
    <source>
        <dbReference type="EMBL" id="KAF0326133.1"/>
    </source>
</evidence>
<feature type="chain" id="PRO_5034080299" evidence="2">
    <location>
        <begin position="24"/>
        <end position="230"/>
    </location>
</feature>
<dbReference type="AlphaFoldDB" id="A0A8H3WKJ2"/>
<organism evidence="3 4">
    <name type="scientific">Colletotrichum asianum</name>
    <dbReference type="NCBI Taxonomy" id="702518"/>
    <lineage>
        <taxon>Eukaryota</taxon>
        <taxon>Fungi</taxon>
        <taxon>Dikarya</taxon>
        <taxon>Ascomycota</taxon>
        <taxon>Pezizomycotina</taxon>
        <taxon>Sordariomycetes</taxon>
        <taxon>Hypocreomycetidae</taxon>
        <taxon>Glomerellales</taxon>
        <taxon>Glomerellaceae</taxon>
        <taxon>Colletotrichum</taxon>
        <taxon>Colletotrichum gloeosporioides species complex</taxon>
    </lineage>
</organism>
<gene>
    <name evidence="3" type="ORF">GQ607_006641</name>
</gene>
<reference evidence="3 4" key="1">
    <citation type="submission" date="2019-12" db="EMBL/GenBank/DDBJ databases">
        <title>A genome sequence resource for the geographically widespread anthracnose pathogen Colletotrichum asianum.</title>
        <authorList>
            <person name="Meng Y."/>
        </authorList>
    </citation>
    <scope>NUCLEOTIDE SEQUENCE [LARGE SCALE GENOMIC DNA]</scope>
    <source>
        <strain evidence="3 4">ICMP 18580</strain>
    </source>
</reference>
<accession>A0A8H3WKJ2</accession>
<evidence type="ECO:0000256" key="1">
    <source>
        <dbReference type="SAM" id="MobiDB-lite"/>
    </source>
</evidence>
<evidence type="ECO:0000313" key="4">
    <source>
        <dbReference type="Proteomes" id="UP000434172"/>
    </source>
</evidence>
<evidence type="ECO:0000256" key="2">
    <source>
        <dbReference type="SAM" id="SignalP"/>
    </source>
</evidence>
<keyword evidence="4" id="KW-1185">Reference proteome</keyword>